<evidence type="ECO:0000313" key="3">
    <source>
        <dbReference type="Proteomes" id="UP000828390"/>
    </source>
</evidence>
<dbReference type="Pfam" id="PF00078">
    <property type="entry name" value="RVT_1"/>
    <property type="match status" value="1"/>
</dbReference>
<evidence type="ECO:0000259" key="1">
    <source>
        <dbReference type="Pfam" id="PF00078"/>
    </source>
</evidence>
<protein>
    <recommendedName>
        <fullName evidence="1">Reverse transcriptase domain-containing protein</fullName>
    </recommendedName>
</protein>
<comment type="caution">
    <text evidence="2">The sequence shown here is derived from an EMBL/GenBank/DDBJ whole genome shotgun (WGS) entry which is preliminary data.</text>
</comment>
<dbReference type="EMBL" id="JAIWYP010000012">
    <property type="protein sequence ID" value="KAH3727866.1"/>
    <property type="molecule type" value="Genomic_DNA"/>
</dbReference>
<accession>A0A9D4CPH6</accession>
<reference evidence="2" key="1">
    <citation type="journal article" date="2019" name="bioRxiv">
        <title>The Genome of the Zebra Mussel, Dreissena polymorpha: A Resource for Invasive Species Research.</title>
        <authorList>
            <person name="McCartney M.A."/>
            <person name="Auch B."/>
            <person name="Kono T."/>
            <person name="Mallez S."/>
            <person name="Zhang Y."/>
            <person name="Obille A."/>
            <person name="Becker A."/>
            <person name="Abrahante J.E."/>
            <person name="Garbe J."/>
            <person name="Badalamenti J.P."/>
            <person name="Herman A."/>
            <person name="Mangelson H."/>
            <person name="Liachko I."/>
            <person name="Sullivan S."/>
            <person name="Sone E.D."/>
            <person name="Koren S."/>
            <person name="Silverstein K.A.T."/>
            <person name="Beckman K.B."/>
            <person name="Gohl D.M."/>
        </authorList>
    </citation>
    <scope>NUCLEOTIDE SEQUENCE</scope>
    <source>
        <strain evidence="2">Duluth1</strain>
        <tissue evidence="2">Whole animal</tissue>
    </source>
</reference>
<dbReference type="InterPro" id="IPR000477">
    <property type="entry name" value="RT_dom"/>
</dbReference>
<dbReference type="Proteomes" id="UP000828390">
    <property type="component" value="Unassembled WGS sequence"/>
</dbReference>
<evidence type="ECO:0000313" key="2">
    <source>
        <dbReference type="EMBL" id="KAH3727866.1"/>
    </source>
</evidence>
<dbReference type="AlphaFoldDB" id="A0A9D4CPH6"/>
<dbReference type="PANTHER" id="PTHR47027:SF20">
    <property type="entry name" value="REVERSE TRANSCRIPTASE-LIKE PROTEIN WITH RNA-DIRECTED DNA POLYMERASE DOMAIN"/>
    <property type="match status" value="1"/>
</dbReference>
<name>A0A9D4CPH6_DREPO</name>
<reference evidence="2" key="2">
    <citation type="submission" date="2020-11" db="EMBL/GenBank/DDBJ databases">
        <authorList>
            <person name="McCartney M.A."/>
            <person name="Auch B."/>
            <person name="Kono T."/>
            <person name="Mallez S."/>
            <person name="Becker A."/>
            <person name="Gohl D.M."/>
            <person name="Silverstein K.A.T."/>
            <person name="Koren S."/>
            <person name="Bechman K.B."/>
            <person name="Herman A."/>
            <person name="Abrahante J.E."/>
            <person name="Garbe J."/>
        </authorList>
    </citation>
    <scope>NUCLEOTIDE SEQUENCE</scope>
    <source>
        <strain evidence="2">Duluth1</strain>
        <tissue evidence="2">Whole animal</tissue>
    </source>
</reference>
<feature type="domain" description="Reverse transcriptase" evidence="1">
    <location>
        <begin position="6"/>
        <end position="186"/>
    </location>
</feature>
<sequence>MSTLEQNISAYQRGFTANTSPLHAALIVEEVARECKDIGTPVDMVILDAKAVFDVVDHQHLLRCVYHSGIKDRHWSIINSIHTNAQSVVKWADSRSEPFPVLQGVRQGGILSTDLYKIYVNPLLKRLESTDHGCTIGDIKCNASACADEITINSTNSQETKVLTSMAEDFANCERYILQPTKSEALKVLQRDSKSPNTDNFEIYCKQITNSKVSTHLGLKRSVTIRSSAEENVDNNIQKARRSVYSFMSTGFHGAGGLDIPTMLHIMKVFVIPILLYGLEVILPRQTLMDKLELCQKRILKQLFSIAT</sequence>
<dbReference type="PANTHER" id="PTHR47027">
    <property type="entry name" value="REVERSE TRANSCRIPTASE DOMAIN-CONTAINING PROTEIN"/>
    <property type="match status" value="1"/>
</dbReference>
<organism evidence="2 3">
    <name type="scientific">Dreissena polymorpha</name>
    <name type="common">Zebra mussel</name>
    <name type="synonym">Mytilus polymorpha</name>
    <dbReference type="NCBI Taxonomy" id="45954"/>
    <lineage>
        <taxon>Eukaryota</taxon>
        <taxon>Metazoa</taxon>
        <taxon>Spiralia</taxon>
        <taxon>Lophotrochozoa</taxon>
        <taxon>Mollusca</taxon>
        <taxon>Bivalvia</taxon>
        <taxon>Autobranchia</taxon>
        <taxon>Heteroconchia</taxon>
        <taxon>Euheterodonta</taxon>
        <taxon>Imparidentia</taxon>
        <taxon>Neoheterodontei</taxon>
        <taxon>Myida</taxon>
        <taxon>Dreissenoidea</taxon>
        <taxon>Dreissenidae</taxon>
        <taxon>Dreissena</taxon>
    </lineage>
</organism>
<proteinExistence type="predicted"/>
<keyword evidence="3" id="KW-1185">Reference proteome</keyword>
<gene>
    <name evidence="2" type="ORF">DPMN_053811</name>
</gene>